<dbReference type="PROSITE" id="PS50011">
    <property type="entry name" value="PROTEIN_KINASE_DOM"/>
    <property type="match status" value="1"/>
</dbReference>
<feature type="binding site" evidence="3">
    <location>
        <position position="132"/>
    </location>
    <ligand>
        <name>ATP</name>
        <dbReference type="ChEBI" id="CHEBI:30616"/>
    </ligand>
</feature>
<dbReference type="GO" id="GO:0035556">
    <property type="term" value="P:intracellular signal transduction"/>
    <property type="evidence" value="ECO:0007669"/>
    <property type="project" value="TreeGrafter"/>
</dbReference>
<dbReference type="STRING" id="667725.A0A0L0FQX4"/>
<keyword evidence="7" id="KW-0808">Transferase</keyword>
<dbReference type="InterPro" id="IPR008271">
    <property type="entry name" value="Ser/Thr_kinase_AS"/>
</dbReference>
<dbReference type="RefSeq" id="XP_014153109.1">
    <property type="nucleotide sequence ID" value="XM_014297634.1"/>
</dbReference>
<dbReference type="InterPro" id="IPR017441">
    <property type="entry name" value="Protein_kinase_ATP_BS"/>
</dbReference>
<evidence type="ECO:0000313" key="8">
    <source>
        <dbReference type="Proteomes" id="UP000054560"/>
    </source>
</evidence>
<dbReference type="SUPFAM" id="SSF56112">
    <property type="entry name" value="Protein kinase-like (PK-like)"/>
    <property type="match status" value="1"/>
</dbReference>
<feature type="compositionally biased region" description="Basic and acidic residues" evidence="5">
    <location>
        <begin position="401"/>
        <end position="418"/>
    </location>
</feature>
<dbReference type="EMBL" id="KQ242346">
    <property type="protein sequence ID" value="KNC79207.1"/>
    <property type="molecule type" value="Genomic_DNA"/>
</dbReference>
<keyword evidence="2 3" id="KW-0067">ATP-binding</keyword>
<keyword evidence="1 3" id="KW-0547">Nucleotide-binding</keyword>
<evidence type="ECO:0000256" key="1">
    <source>
        <dbReference type="ARBA" id="ARBA00022741"/>
    </source>
</evidence>
<feature type="domain" description="Protein kinase" evidence="6">
    <location>
        <begin position="103"/>
        <end position="368"/>
    </location>
</feature>
<evidence type="ECO:0000313" key="7">
    <source>
        <dbReference type="EMBL" id="KNC79207.1"/>
    </source>
</evidence>
<evidence type="ECO:0000256" key="4">
    <source>
        <dbReference type="RuleBase" id="RU000304"/>
    </source>
</evidence>
<dbReference type="FunFam" id="1.10.510.10:FF:000571">
    <property type="entry name" value="Maternal embryonic leucine zipper kinase"/>
    <property type="match status" value="1"/>
</dbReference>
<dbReference type="GeneID" id="25908898"/>
<keyword evidence="4" id="KW-0723">Serine/threonine-protein kinase</keyword>
<evidence type="ECO:0000256" key="3">
    <source>
        <dbReference type="PROSITE-ProRule" id="PRU10141"/>
    </source>
</evidence>
<accession>A0A0L0FQX4</accession>
<evidence type="ECO:0000256" key="2">
    <source>
        <dbReference type="ARBA" id="ARBA00022840"/>
    </source>
</evidence>
<comment type="similarity">
    <text evidence="4">Belongs to the protein kinase superfamily.</text>
</comment>
<dbReference type="PROSITE" id="PS00108">
    <property type="entry name" value="PROTEIN_KINASE_ST"/>
    <property type="match status" value="1"/>
</dbReference>
<dbReference type="Gene3D" id="1.10.510.10">
    <property type="entry name" value="Transferase(Phosphotransferase) domain 1"/>
    <property type="match status" value="1"/>
</dbReference>
<name>A0A0L0FQX4_9EUKA</name>
<feature type="compositionally biased region" description="Polar residues" evidence="5">
    <location>
        <begin position="441"/>
        <end position="454"/>
    </location>
</feature>
<evidence type="ECO:0000259" key="6">
    <source>
        <dbReference type="PROSITE" id="PS50011"/>
    </source>
</evidence>
<dbReference type="Pfam" id="PF00069">
    <property type="entry name" value="Pkinase"/>
    <property type="match status" value="1"/>
</dbReference>
<dbReference type="InterPro" id="IPR011009">
    <property type="entry name" value="Kinase-like_dom_sf"/>
</dbReference>
<feature type="region of interest" description="Disordered" evidence="5">
    <location>
        <begin position="381"/>
        <end position="454"/>
    </location>
</feature>
<proteinExistence type="inferred from homology"/>
<dbReference type="Proteomes" id="UP000054560">
    <property type="component" value="Unassembled WGS sequence"/>
</dbReference>
<sequence length="454" mass="51089">MKAEKASGENRWMSYFRFSGRDTTAQAQVTKATTIDRKINRGPSVATITTRLSKLALVNNNASGTNDDAESANMRKEREEMVVQKERPTSEDQLEQLTRLGLYDIGTTIGKGTFSKVKLGVNSITKEKAAIKIITKNERHRGFTTKHIFQEVNVQKRANHRRICQILNVFDTGSLVCIVLEYAPIDLLQYINSTWNKKLTDCESRRLFYQLMDAVAFLHTLNIVHRDVKPQNLLLDTEYNVKLTDFGYCTETNCDMLTTVCGSNVYAAPELVRRKQPYNGKAADMWACGVVLFNMLIGKMPFKALGDRVKTEARHVLYDPLISEEELTRNLVIPPHVKPLAANLMMKIICIDYRQRYTSEQIFEHAWMQLPFPEGPDPVMRTRIKNYPGSSGKSAAKPKSKAADKRKFSYNTTHERASTKNSSWRATSGSSRNCGSASSATTPVQSTSIVAAPP</sequence>
<dbReference type="InterPro" id="IPR000719">
    <property type="entry name" value="Prot_kinase_dom"/>
</dbReference>
<dbReference type="PANTHER" id="PTHR24346">
    <property type="entry name" value="MAP/MICROTUBULE AFFINITY-REGULATING KINASE"/>
    <property type="match status" value="1"/>
</dbReference>
<dbReference type="eggNOG" id="KOG0586">
    <property type="taxonomic scope" value="Eukaryota"/>
</dbReference>
<feature type="compositionally biased region" description="Low complexity" evidence="5">
    <location>
        <begin position="428"/>
        <end position="440"/>
    </location>
</feature>
<organism evidence="7 8">
    <name type="scientific">Sphaeroforma arctica JP610</name>
    <dbReference type="NCBI Taxonomy" id="667725"/>
    <lineage>
        <taxon>Eukaryota</taxon>
        <taxon>Ichthyosporea</taxon>
        <taxon>Ichthyophonida</taxon>
        <taxon>Sphaeroforma</taxon>
    </lineage>
</organism>
<reference evidence="7 8" key="1">
    <citation type="submission" date="2011-02" db="EMBL/GenBank/DDBJ databases">
        <title>The Genome Sequence of Sphaeroforma arctica JP610.</title>
        <authorList>
            <consortium name="The Broad Institute Genome Sequencing Platform"/>
            <person name="Russ C."/>
            <person name="Cuomo C."/>
            <person name="Young S.K."/>
            <person name="Zeng Q."/>
            <person name="Gargeya S."/>
            <person name="Alvarado L."/>
            <person name="Berlin A."/>
            <person name="Chapman S.B."/>
            <person name="Chen Z."/>
            <person name="Freedman E."/>
            <person name="Gellesch M."/>
            <person name="Goldberg J."/>
            <person name="Griggs A."/>
            <person name="Gujja S."/>
            <person name="Heilman E."/>
            <person name="Heiman D."/>
            <person name="Howarth C."/>
            <person name="Mehta T."/>
            <person name="Neiman D."/>
            <person name="Pearson M."/>
            <person name="Roberts A."/>
            <person name="Saif S."/>
            <person name="Shea T."/>
            <person name="Shenoy N."/>
            <person name="Sisk P."/>
            <person name="Stolte C."/>
            <person name="Sykes S."/>
            <person name="White J."/>
            <person name="Yandava C."/>
            <person name="Burger G."/>
            <person name="Gray M.W."/>
            <person name="Holland P.W.H."/>
            <person name="King N."/>
            <person name="Lang F.B.F."/>
            <person name="Roger A.J."/>
            <person name="Ruiz-Trillo I."/>
            <person name="Haas B."/>
            <person name="Nusbaum C."/>
            <person name="Birren B."/>
        </authorList>
    </citation>
    <scope>NUCLEOTIDE SEQUENCE [LARGE SCALE GENOMIC DNA]</scope>
    <source>
        <strain evidence="7 8">JP610</strain>
    </source>
</reference>
<dbReference type="SMART" id="SM00220">
    <property type="entry name" value="S_TKc"/>
    <property type="match status" value="1"/>
</dbReference>
<dbReference type="PROSITE" id="PS00107">
    <property type="entry name" value="PROTEIN_KINASE_ATP"/>
    <property type="match status" value="1"/>
</dbReference>
<dbReference type="GO" id="GO:0004674">
    <property type="term" value="F:protein serine/threonine kinase activity"/>
    <property type="evidence" value="ECO:0007669"/>
    <property type="project" value="UniProtKB-KW"/>
</dbReference>
<dbReference type="OrthoDB" id="541276at2759"/>
<dbReference type="AlphaFoldDB" id="A0A0L0FQX4"/>
<keyword evidence="7" id="KW-0418">Kinase</keyword>
<evidence type="ECO:0000256" key="5">
    <source>
        <dbReference type="SAM" id="MobiDB-lite"/>
    </source>
</evidence>
<dbReference type="PANTHER" id="PTHR24346:SF75">
    <property type="entry name" value="AURORA KINASE"/>
    <property type="match status" value="1"/>
</dbReference>
<dbReference type="GO" id="GO:0005737">
    <property type="term" value="C:cytoplasm"/>
    <property type="evidence" value="ECO:0007669"/>
    <property type="project" value="TreeGrafter"/>
</dbReference>
<dbReference type="GO" id="GO:0005524">
    <property type="term" value="F:ATP binding"/>
    <property type="evidence" value="ECO:0007669"/>
    <property type="project" value="UniProtKB-UniRule"/>
</dbReference>
<gene>
    <name evidence="7" type="ORF">SARC_08394</name>
</gene>
<feature type="compositionally biased region" description="Low complexity" evidence="5">
    <location>
        <begin position="388"/>
        <end position="397"/>
    </location>
</feature>
<protein>
    <submittedName>
        <fullName evidence="7">CAMK/CAMKL protein kinase</fullName>
    </submittedName>
</protein>
<keyword evidence="8" id="KW-1185">Reference proteome</keyword>